<evidence type="ECO:0000256" key="6">
    <source>
        <dbReference type="SAM" id="MobiDB-lite"/>
    </source>
</evidence>
<evidence type="ECO:0000256" key="2">
    <source>
        <dbReference type="ARBA" id="ARBA00023015"/>
    </source>
</evidence>
<dbReference type="SMART" id="SM00774">
    <property type="entry name" value="WRKY"/>
    <property type="match status" value="1"/>
</dbReference>
<evidence type="ECO:0000256" key="3">
    <source>
        <dbReference type="ARBA" id="ARBA00023125"/>
    </source>
</evidence>
<evidence type="ECO:0000256" key="5">
    <source>
        <dbReference type="ARBA" id="ARBA00023242"/>
    </source>
</evidence>
<comment type="subcellular location">
    <subcellularLocation>
        <location evidence="1">Nucleus</location>
    </subcellularLocation>
</comment>
<dbReference type="Gene3D" id="2.20.25.80">
    <property type="entry name" value="WRKY domain"/>
    <property type="match status" value="1"/>
</dbReference>
<evidence type="ECO:0000313" key="8">
    <source>
        <dbReference type="EMBL" id="KAK8565761.1"/>
    </source>
</evidence>
<protein>
    <recommendedName>
        <fullName evidence="7">WRKY domain-containing protein</fullName>
    </recommendedName>
</protein>
<sequence>MDVDWDLHAVVRGYAAVETTSTGGSATGYFKSDLCPQFCFSSFGGQEETFQGHALSSSNEIQARSSWEDLHELYKSFFPKSQPLSPQSAPLSSFSSVGLSKEQQPQPKQSHACSVTSVITSVSNNSANANSHNSRSKRRNNQLKKVCLVPAEGLSSDMWAWRKYGQKPIKGSPYPRGYYRCSTSKVCLARKQVGRSRSDQSMFIVTYTGKHNHPAPMHRSSLAGSTRQKPLNAEAVTADDSIKVSSAKSVSSLSLTASMEEELVVQSNTKVEIREDLVEDDFGLSDTTVSDDFFEGLDELAEMITGNCFSDHLEPSVDLATGGI</sequence>
<feature type="compositionally biased region" description="Polar residues" evidence="6">
    <location>
        <begin position="97"/>
        <end position="113"/>
    </location>
</feature>
<keyword evidence="2" id="KW-0805">Transcription regulation</keyword>
<keyword evidence="3" id="KW-0238">DNA-binding</keyword>
<keyword evidence="11" id="KW-1185">Reference proteome</keyword>
<organism evidence="10 11">
    <name type="scientific">Hibiscus sabdariffa</name>
    <name type="common">roselle</name>
    <dbReference type="NCBI Taxonomy" id="183260"/>
    <lineage>
        <taxon>Eukaryota</taxon>
        <taxon>Viridiplantae</taxon>
        <taxon>Streptophyta</taxon>
        <taxon>Embryophyta</taxon>
        <taxon>Tracheophyta</taxon>
        <taxon>Spermatophyta</taxon>
        <taxon>Magnoliopsida</taxon>
        <taxon>eudicotyledons</taxon>
        <taxon>Gunneridae</taxon>
        <taxon>Pentapetalae</taxon>
        <taxon>rosids</taxon>
        <taxon>malvids</taxon>
        <taxon>Malvales</taxon>
        <taxon>Malvaceae</taxon>
        <taxon>Malvoideae</taxon>
        <taxon>Hibiscus</taxon>
    </lineage>
</organism>
<evidence type="ECO:0000256" key="1">
    <source>
        <dbReference type="ARBA" id="ARBA00004123"/>
    </source>
</evidence>
<evidence type="ECO:0000313" key="11">
    <source>
        <dbReference type="Proteomes" id="UP001472677"/>
    </source>
</evidence>
<dbReference type="InterPro" id="IPR044810">
    <property type="entry name" value="WRKY_plant"/>
</dbReference>
<dbReference type="InterPro" id="IPR003657">
    <property type="entry name" value="WRKY_dom"/>
</dbReference>
<keyword evidence="5" id="KW-0539">Nucleus</keyword>
<gene>
    <name evidence="8" type="ORF">V6N12_059315</name>
    <name evidence="9" type="ORF">V6N12_059319</name>
    <name evidence="10" type="ORF">V6N12_059323</name>
</gene>
<dbReference type="SUPFAM" id="SSF118290">
    <property type="entry name" value="WRKY DNA-binding domain"/>
    <property type="match status" value="1"/>
</dbReference>
<evidence type="ECO:0000256" key="4">
    <source>
        <dbReference type="ARBA" id="ARBA00023163"/>
    </source>
</evidence>
<name>A0ABR2EUS3_9ROSI</name>
<feature type="compositionally biased region" description="Low complexity" evidence="6">
    <location>
        <begin position="124"/>
        <end position="133"/>
    </location>
</feature>
<feature type="region of interest" description="Disordered" evidence="6">
    <location>
        <begin position="124"/>
        <end position="144"/>
    </location>
</feature>
<dbReference type="EMBL" id="JBBPBM010000010">
    <property type="protein sequence ID" value="KAK8565769.1"/>
    <property type="molecule type" value="Genomic_DNA"/>
</dbReference>
<feature type="domain" description="WRKY" evidence="7">
    <location>
        <begin position="150"/>
        <end position="216"/>
    </location>
</feature>
<dbReference type="Proteomes" id="UP001472677">
    <property type="component" value="Unassembled WGS sequence"/>
</dbReference>
<evidence type="ECO:0000259" key="7">
    <source>
        <dbReference type="PROSITE" id="PS50811"/>
    </source>
</evidence>
<dbReference type="Pfam" id="PF03106">
    <property type="entry name" value="WRKY"/>
    <property type="match status" value="1"/>
</dbReference>
<dbReference type="PANTHER" id="PTHR32096">
    <property type="entry name" value="WRKY TRANSCRIPTION FACTOR 30-RELATED-RELATED"/>
    <property type="match status" value="1"/>
</dbReference>
<comment type="caution">
    <text evidence="10">The sequence shown here is derived from an EMBL/GenBank/DDBJ whole genome shotgun (WGS) entry which is preliminary data.</text>
</comment>
<dbReference type="PANTHER" id="PTHR32096:SF61">
    <property type="entry name" value="WRKY TRANSCRIPTION FACTOR 22"/>
    <property type="match status" value="1"/>
</dbReference>
<dbReference type="InterPro" id="IPR036576">
    <property type="entry name" value="WRKY_dom_sf"/>
</dbReference>
<accession>A0ABR2EUS3</accession>
<reference evidence="10 11" key="1">
    <citation type="journal article" date="2024" name="G3 (Bethesda)">
        <title>Genome assembly of Hibiscus sabdariffa L. provides insights into metabolisms of medicinal natural products.</title>
        <authorList>
            <person name="Kim T."/>
        </authorList>
    </citation>
    <scope>NUCLEOTIDE SEQUENCE [LARGE SCALE GENOMIC DNA]</scope>
    <source>
        <strain evidence="10">TK-2024</strain>
        <tissue evidence="10">Old leaves</tissue>
    </source>
</reference>
<dbReference type="EMBL" id="JBBPBM010000010">
    <property type="protein sequence ID" value="KAK8565765.1"/>
    <property type="molecule type" value="Genomic_DNA"/>
</dbReference>
<dbReference type="EMBL" id="JBBPBM010000010">
    <property type="protein sequence ID" value="KAK8565761.1"/>
    <property type="molecule type" value="Genomic_DNA"/>
</dbReference>
<evidence type="ECO:0000313" key="9">
    <source>
        <dbReference type="EMBL" id="KAK8565765.1"/>
    </source>
</evidence>
<proteinExistence type="predicted"/>
<keyword evidence="4" id="KW-0804">Transcription</keyword>
<dbReference type="PROSITE" id="PS50811">
    <property type="entry name" value="WRKY"/>
    <property type="match status" value="1"/>
</dbReference>
<feature type="region of interest" description="Disordered" evidence="6">
    <location>
        <begin position="95"/>
        <end position="114"/>
    </location>
</feature>
<evidence type="ECO:0000313" key="10">
    <source>
        <dbReference type="EMBL" id="KAK8565769.1"/>
    </source>
</evidence>